<dbReference type="PROSITE" id="PS00107">
    <property type="entry name" value="PROTEIN_KINASE_ATP"/>
    <property type="match status" value="1"/>
</dbReference>
<dbReference type="Proteomes" id="UP001348098">
    <property type="component" value="Unassembled WGS sequence"/>
</dbReference>
<keyword evidence="4 7" id="KW-0547">Nucleotide-binding</keyword>
<feature type="compositionally biased region" description="Basic and acidic residues" evidence="8">
    <location>
        <begin position="435"/>
        <end position="460"/>
    </location>
</feature>
<feature type="compositionally biased region" description="Low complexity" evidence="8">
    <location>
        <begin position="348"/>
        <end position="364"/>
    </location>
</feature>
<dbReference type="SMART" id="SM00220">
    <property type="entry name" value="S_TKc"/>
    <property type="match status" value="1"/>
</dbReference>
<dbReference type="EC" id="2.7.11.1" evidence="1"/>
<feature type="binding site" evidence="7">
    <location>
        <position position="38"/>
    </location>
    <ligand>
        <name>ATP</name>
        <dbReference type="ChEBI" id="CHEBI:30616"/>
    </ligand>
</feature>
<feature type="region of interest" description="Disordered" evidence="8">
    <location>
        <begin position="420"/>
        <end position="460"/>
    </location>
</feature>
<proteinExistence type="predicted"/>
<accession>A0ABU6AVP5</accession>
<reference evidence="10 11" key="1">
    <citation type="submission" date="2023-12" db="EMBL/GenBank/DDBJ databases">
        <title>novel species in genus Nocarida.</title>
        <authorList>
            <person name="Li Z."/>
        </authorList>
    </citation>
    <scope>NUCLEOTIDE SEQUENCE [LARGE SCALE GENOMIC DNA]</scope>
    <source>
        <strain evidence="10 11">CDC186</strain>
    </source>
</reference>
<dbReference type="GO" id="GO:0016301">
    <property type="term" value="F:kinase activity"/>
    <property type="evidence" value="ECO:0007669"/>
    <property type="project" value="UniProtKB-KW"/>
</dbReference>
<evidence type="ECO:0000256" key="5">
    <source>
        <dbReference type="ARBA" id="ARBA00022777"/>
    </source>
</evidence>
<dbReference type="PANTHER" id="PTHR43289:SF6">
    <property type="entry name" value="SERINE_THREONINE-PROTEIN KINASE NEKL-3"/>
    <property type="match status" value="1"/>
</dbReference>
<protein>
    <recommendedName>
        <fullName evidence="1">non-specific serine/threonine protein kinase</fullName>
        <ecNumber evidence="1">2.7.11.1</ecNumber>
    </recommendedName>
</protein>
<dbReference type="SUPFAM" id="SSF56112">
    <property type="entry name" value="Protein kinase-like (PK-like)"/>
    <property type="match status" value="1"/>
</dbReference>
<dbReference type="InterPro" id="IPR008271">
    <property type="entry name" value="Ser/Thr_kinase_AS"/>
</dbReference>
<dbReference type="PANTHER" id="PTHR43289">
    <property type="entry name" value="MITOGEN-ACTIVATED PROTEIN KINASE KINASE KINASE 20-RELATED"/>
    <property type="match status" value="1"/>
</dbReference>
<dbReference type="EMBL" id="JAYKYQ010000006">
    <property type="protein sequence ID" value="MEB3511532.1"/>
    <property type="molecule type" value="Genomic_DNA"/>
</dbReference>
<evidence type="ECO:0000256" key="3">
    <source>
        <dbReference type="ARBA" id="ARBA00022679"/>
    </source>
</evidence>
<dbReference type="PROSITE" id="PS00108">
    <property type="entry name" value="PROTEIN_KINASE_ST"/>
    <property type="match status" value="1"/>
</dbReference>
<keyword evidence="3" id="KW-0808">Transferase</keyword>
<dbReference type="CDD" id="cd14014">
    <property type="entry name" value="STKc_PknB_like"/>
    <property type="match status" value="1"/>
</dbReference>
<dbReference type="InterPro" id="IPR011009">
    <property type="entry name" value="Kinase-like_dom_sf"/>
</dbReference>
<evidence type="ECO:0000259" key="9">
    <source>
        <dbReference type="PROSITE" id="PS50011"/>
    </source>
</evidence>
<comment type="caution">
    <text evidence="10">The sequence shown here is derived from an EMBL/GenBank/DDBJ whole genome shotgun (WGS) entry which is preliminary data.</text>
</comment>
<gene>
    <name evidence="10" type="ORF">U3653_16005</name>
</gene>
<dbReference type="Pfam" id="PF00069">
    <property type="entry name" value="Pkinase"/>
    <property type="match status" value="1"/>
</dbReference>
<dbReference type="PROSITE" id="PS50011">
    <property type="entry name" value="PROTEIN_KINASE_DOM"/>
    <property type="match status" value="1"/>
</dbReference>
<evidence type="ECO:0000256" key="4">
    <source>
        <dbReference type="ARBA" id="ARBA00022741"/>
    </source>
</evidence>
<dbReference type="Gene3D" id="1.10.510.10">
    <property type="entry name" value="Transferase(Phosphotransferase) domain 1"/>
    <property type="match status" value="1"/>
</dbReference>
<dbReference type="InterPro" id="IPR017441">
    <property type="entry name" value="Protein_kinase_ATP_BS"/>
</dbReference>
<dbReference type="InterPro" id="IPR000719">
    <property type="entry name" value="Prot_kinase_dom"/>
</dbReference>
<evidence type="ECO:0000313" key="11">
    <source>
        <dbReference type="Proteomes" id="UP001348098"/>
    </source>
</evidence>
<keyword evidence="6 7" id="KW-0067">ATP-binding</keyword>
<evidence type="ECO:0000256" key="2">
    <source>
        <dbReference type="ARBA" id="ARBA00022527"/>
    </source>
</evidence>
<keyword evidence="5 10" id="KW-0418">Kinase</keyword>
<dbReference type="Gene3D" id="3.30.200.20">
    <property type="entry name" value="Phosphorylase Kinase, domain 1"/>
    <property type="match status" value="1"/>
</dbReference>
<keyword evidence="11" id="KW-1185">Reference proteome</keyword>
<name>A0ABU6AVP5_9NOCA</name>
<keyword evidence="2" id="KW-0723">Serine/threonine-protein kinase</keyword>
<dbReference type="RefSeq" id="WP_195080536.1">
    <property type="nucleotide sequence ID" value="NZ_JAYESH010000008.1"/>
</dbReference>
<evidence type="ECO:0000256" key="8">
    <source>
        <dbReference type="SAM" id="MobiDB-lite"/>
    </source>
</evidence>
<sequence length="460" mass="47875">MGELWFGHYRLDRLLGSGGTGEVWLAHDTTTDRAVALKLLASAYAADPKFRQRFTREARLATQVRGPHLVPIHSFGELDGRLYIDMEFIEGSDVAGLLRRSGRLDPEHALDIVAQTATALDIAHRAGLVHRDVKPSNIMVTPAGTVYLIDFGTAHRSDQPAITATGNVVGTLAYMAPERFDGVGGPRSDQYSLACVLFECLTGRRPFDDGEPPRLLRAHLFQAPPSASAFDPAIPPALDAVIARGMAKDPDRRWSSAGELASAAHIALTGRDATTVELASAVPTVVLPPPRAVAATAASPGSRTPLGPRLALASFGALVAAVAGALWIGRPDTADAGSAATPLPPPSQEHASPSAPPSHATAAPTPISAPIVVLPGAGQPCDPAIDVHSVTVDGLALTCTASSAGRPSWLPVLPASDGVAVRDVDESNGPVQQDAGDKRGRGKPDHANQGHGKDKPKPGK</sequence>
<evidence type="ECO:0000256" key="7">
    <source>
        <dbReference type="PROSITE-ProRule" id="PRU10141"/>
    </source>
</evidence>
<evidence type="ECO:0000256" key="1">
    <source>
        <dbReference type="ARBA" id="ARBA00012513"/>
    </source>
</evidence>
<feature type="region of interest" description="Disordered" evidence="8">
    <location>
        <begin position="335"/>
        <end position="364"/>
    </location>
</feature>
<evidence type="ECO:0000256" key="6">
    <source>
        <dbReference type="ARBA" id="ARBA00022840"/>
    </source>
</evidence>
<organism evidence="10 11">
    <name type="scientific">Nocardia implantans</name>
    <dbReference type="NCBI Taxonomy" id="3108168"/>
    <lineage>
        <taxon>Bacteria</taxon>
        <taxon>Bacillati</taxon>
        <taxon>Actinomycetota</taxon>
        <taxon>Actinomycetes</taxon>
        <taxon>Mycobacteriales</taxon>
        <taxon>Nocardiaceae</taxon>
        <taxon>Nocardia</taxon>
    </lineage>
</organism>
<evidence type="ECO:0000313" key="10">
    <source>
        <dbReference type="EMBL" id="MEB3511532.1"/>
    </source>
</evidence>
<feature type="domain" description="Protein kinase" evidence="9">
    <location>
        <begin position="9"/>
        <end position="268"/>
    </location>
</feature>